<evidence type="ECO:0000256" key="9">
    <source>
        <dbReference type="NCBIfam" id="TIGR00751"/>
    </source>
</evidence>
<dbReference type="UniPathway" id="UPA00079">
    <property type="reaction ID" value="UER00168"/>
</dbReference>
<feature type="transmembrane region" description="Helical" evidence="8">
    <location>
        <begin position="277"/>
        <end position="297"/>
    </location>
</feature>
<dbReference type="NCBIfam" id="TIGR00751">
    <property type="entry name" value="menA"/>
    <property type="match status" value="1"/>
</dbReference>
<dbReference type="STRING" id="1028.SAMN05661096_03283"/>
<evidence type="ECO:0000256" key="3">
    <source>
        <dbReference type="ARBA" id="ARBA00022475"/>
    </source>
</evidence>
<dbReference type="PANTHER" id="PTHR13929:SF0">
    <property type="entry name" value="UBIA PRENYLTRANSFERASE DOMAIN-CONTAINING PROTEIN 1"/>
    <property type="match status" value="1"/>
</dbReference>
<keyword evidence="5 8" id="KW-0812">Transmembrane</keyword>
<dbReference type="RefSeq" id="WP_085518417.1">
    <property type="nucleotide sequence ID" value="NZ_FXAW01000007.1"/>
</dbReference>
<keyword evidence="11" id="KW-1185">Reference proteome</keyword>
<keyword evidence="2 8" id="KW-0474">Menaquinone biosynthesis</keyword>
<dbReference type="Gene3D" id="1.20.120.1780">
    <property type="entry name" value="UbiA prenyltransferase"/>
    <property type="match status" value="1"/>
</dbReference>
<comment type="function">
    <text evidence="8">Conversion of 1,4-dihydroxy-2-naphthoate (DHNA) to demethylmenaquinone (DMK).</text>
</comment>
<dbReference type="EC" id="2.5.1.74" evidence="8 9"/>
<organism evidence="10 11">
    <name type="scientific">Marivirga sericea</name>
    <dbReference type="NCBI Taxonomy" id="1028"/>
    <lineage>
        <taxon>Bacteria</taxon>
        <taxon>Pseudomonadati</taxon>
        <taxon>Bacteroidota</taxon>
        <taxon>Cytophagia</taxon>
        <taxon>Cytophagales</taxon>
        <taxon>Marivirgaceae</taxon>
        <taxon>Marivirga</taxon>
    </lineage>
</organism>
<evidence type="ECO:0000256" key="7">
    <source>
        <dbReference type="ARBA" id="ARBA00023136"/>
    </source>
</evidence>
<name>A0A1X7KY07_9BACT</name>
<protein>
    <recommendedName>
        <fullName evidence="8 9">1,4-dihydroxy-2-naphthoate octaprenyltransferase</fullName>
        <shortName evidence="8">DHNA-octaprenyltransferase</shortName>
        <ecNumber evidence="8 9">2.5.1.74</ecNumber>
    </recommendedName>
</protein>
<dbReference type="OrthoDB" id="9767568at2"/>
<comment type="subcellular location">
    <subcellularLocation>
        <location evidence="8">Cell membrane</location>
        <topology evidence="8">Multi-pass membrane protein</topology>
    </subcellularLocation>
    <subcellularLocation>
        <location evidence="1">Membrane</location>
        <topology evidence="1">Multi-pass membrane protein</topology>
    </subcellularLocation>
</comment>
<dbReference type="GO" id="GO:0042371">
    <property type="term" value="P:vitamin K biosynthetic process"/>
    <property type="evidence" value="ECO:0007669"/>
    <property type="project" value="TreeGrafter"/>
</dbReference>
<evidence type="ECO:0000256" key="4">
    <source>
        <dbReference type="ARBA" id="ARBA00022679"/>
    </source>
</evidence>
<gene>
    <name evidence="8" type="primary">menA</name>
    <name evidence="10" type="ORF">SAMN05661096_03283</name>
</gene>
<dbReference type="InterPro" id="IPR044878">
    <property type="entry name" value="UbiA_sf"/>
</dbReference>
<comment type="catalytic activity">
    <reaction evidence="8">
        <text>an all-trans-polyprenyl diphosphate + 1,4-dihydroxy-2-naphthoate + H(+) = a 2-demethylmenaquinol + CO2 + diphosphate</text>
        <dbReference type="Rhea" id="RHEA:26478"/>
        <dbReference type="Rhea" id="RHEA-COMP:9563"/>
        <dbReference type="Rhea" id="RHEA-COMP:9564"/>
        <dbReference type="ChEBI" id="CHEBI:11173"/>
        <dbReference type="ChEBI" id="CHEBI:15378"/>
        <dbReference type="ChEBI" id="CHEBI:16526"/>
        <dbReference type="ChEBI" id="CHEBI:33019"/>
        <dbReference type="ChEBI" id="CHEBI:55437"/>
        <dbReference type="ChEBI" id="CHEBI:58914"/>
        <dbReference type="EC" id="2.5.1.74"/>
    </reaction>
</comment>
<dbReference type="HAMAP" id="MF_01937">
    <property type="entry name" value="MenA_1"/>
    <property type="match status" value="1"/>
</dbReference>
<evidence type="ECO:0000256" key="1">
    <source>
        <dbReference type="ARBA" id="ARBA00004141"/>
    </source>
</evidence>
<feature type="transmembrane region" description="Helical" evidence="8">
    <location>
        <begin position="87"/>
        <end position="110"/>
    </location>
</feature>
<dbReference type="GO" id="GO:0046428">
    <property type="term" value="F:1,4-dihydroxy-2-naphthoate polyprenyltransferase activity"/>
    <property type="evidence" value="ECO:0007669"/>
    <property type="project" value="UniProtKB-UniRule"/>
</dbReference>
<dbReference type="GO" id="GO:0009234">
    <property type="term" value="P:menaquinone biosynthetic process"/>
    <property type="evidence" value="ECO:0007669"/>
    <property type="project" value="UniProtKB-UniRule"/>
</dbReference>
<evidence type="ECO:0000256" key="5">
    <source>
        <dbReference type="ARBA" id="ARBA00022692"/>
    </source>
</evidence>
<dbReference type="InterPro" id="IPR004657">
    <property type="entry name" value="MenA"/>
</dbReference>
<feature type="transmembrane region" description="Helical" evidence="8">
    <location>
        <begin position="246"/>
        <end position="265"/>
    </location>
</feature>
<evidence type="ECO:0000256" key="6">
    <source>
        <dbReference type="ARBA" id="ARBA00022989"/>
    </source>
</evidence>
<feature type="transmembrane region" description="Helical" evidence="8">
    <location>
        <begin position="174"/>
        <end position="193"/>
    </location>
</feature>
<dbReference type="CDD" id="cd13962">
    <property type="entry name" value="PT_UbiA_UBIAD1"/>
    <property type="match status" value="1"/>
</dbReference>
<dbReference type="GO" id="GO:0005886">
    <property type="term" value="C:plasma membrane"/>
    <property type="evidence" value="ECO:0007669"/>
    <property type="project" value="UniProtKB-SubCell"/>
</dbReference>
<dbReference type="InterPro" id="IPR026046">
    <property type="entry name" value="UBIAD1"/>
</dbReference>
<reference evidence="11" key="1">
    <citation type="submission" date="2017-04" db="EMBL/GenBank/DDBJ databases">
        <authorList>
            <person name="Varghese N."/>
            <person name="Submissions S."/>
        </authorList>
    </citation>
    <scope>NUCLEOTIDE SEQUENCE [LARGE SCALE GENOMIC DNA]</scope>
    <source>
        <strain evidence="11">DSM 4125</strain>
    </source>
</reference>
<dbReference type="InterPro" id="IPR000537">
    <property type="entry name" value="UbiA_prenyltransferase"/>
</dbReference>
<comment type="similarity">
    <text evidence="8">Belongs to the MenA family. Type 1 subfamily.</text>
</comment>
<dbReference type="Pfam" id="PF01040">
    <property type="entry name" value="UbiA"/>
    <property type="match status" value="1"/>
</dbReference>
<dbReference type="Gene3D" id="1.10.357.140">
    <property type="entry name" value="UbiA prenyltransferase"/>
    <property type="match status" value="1"/>
</dbReference>
<dbReference type="EMBL" id="FXAW01000007">
    <property type="protein sequence ID" value="SMG46518.1"/>
    <property type="molecule type" value="Genomic_DNA"/>
</dbReference>
<evidence type="ECO:0000313" key="10">
    <source>
        <dbReference type="EMBL" id="SMG46518.1"/>
    </source>
</evidence>
<sequence>MLKNWLEAFRLRTLPLALSCIGMGSFLAAFYGYFSLAVCILSLTTTLFLQILSNLANDYGDSIHGADSVDREGPKRSVQQGSISSKAMFNSIIVFAVLSFVSGILLLHYSVGLGSITFYVFLALGLAAIAAAIAYTNGKRPYGYSGLGDISVFIFFGLLGVCGTYFLHAQSFEPFILLPAASCGLFATGVLNVNNIRDIKSDQLAGKNSIPVRIGVHKAKIYHTTIIITAIVTSIVFLLLTSNYRAVLYLVFCYFLFAKHLSNMNKAESSKEFDPQLKILALSTLLFVILFGISILAL</sequence>
<comment type="pathway">
    <text evidence="8">Quinol/quinone metabolism; menaquinone biosynthesis; menaquinol from 1,4-dihydroxy-2-naphthoate: step 1/2.</text>
</comment>
<feature type="transmembrane region" description="Helical" evidence="8">
    <location>
        <begin position="16"/>
        <end position="43"/>
    </location>
</feature>
<keyword evidence="4 8" id="KW-0808">Transferase</keyword>
<evidence type="ECO:0000313" key="11">
    <source>
        <dbReference type="Proteomes" id="UP000193804"/>
    </source>
</evidence>
<keyword evidence="6 8" id="KW-1133">Transmembrane helix</keyword>
<proteinExistence type="inferred from homology"/>
<evidence type="ECO:0000256" key="2">
    <source>
        <dbReference type="ARBA" id="ARBA00022428"/>
    </source>
</evidence>
<dbReference type="NCBIfam" id="NF004750">
    <property type="entry name" value="PRK06080.1-2"/>
    <property type="match status" value="1"/>
</dbReference>
<dbReference type="AlphaFoldDB" id="A0A1X7KY07"/>
<dbReference type="Proteomes" id="UP000193804">
    <property type="component" value="Unassembled WGS sequence"/>
</dbReference>
<accession>A0A1X7KY07</accession>
<dbReference type="PANTHER" id="PTHR13929">
    <property type="entry name" value="1,4-DIHYDROXY-2-NAPHTHOATE OCTAPRENYLTRANSFERASE"/>
    <property type="match status" value="1"/>
</dbReference>
<keyword evidence="7 8" id="KW-0472">Membrane</keyword>
<dbReference type="PIRSF" id="PIRSF005355">
    <property type="entry name" value="UBIAD1"/>
    <property type="match status" value="1"/>
</dbReference>
<evidence type="ECO:0000256" key="8">
    <source>
        <dbReference type="HAMAP-Rule" id="MF_01937"/>
    </source>
</evidence>
<feature type="transmembrane region" description="Helical" evidence="8">
    <location>
        <begin position="116"/>
        <end position="135"/>
    </location>
</feature>
<feature type="transmembrane region" description="Helical" evidence="8">
    <location>
        <begin position="221"/>
        <end position="240"/>
    </location>
</feature>
<feature type="transmembrane region" description="Helical" evidence="8">
    <location>
        <begin position="147"/>
        <end position="168"/>
    </location>
</feature>
<keyword evidence="3 8" id="KW-1003">Cell membrane</keyword>